<accession>A0A1F7Y138</accession>
<proteinExistence type="predicted"/>
<protein>
    <submittedName>
        <fullName evidence="1">Uncharacterized protein</fullName>
    </submittedName>
</protein>
<comment type="caution">
    <text evidence="1">The sequence shown here is derived from an EMBL/GenBank/DDBJ whole genome shotgun (WGS) entry which is preliminary data.</text>
</comment>
<dbReference type="AlphaFoldDB" id="A0A1F7Y138"/>
<dbReference type="Proteomes" id="UP000178750">
    <property type="component" value="Unassembled WGS sequence"/>
</dbReference>
<reference evidence="1 2" key="1">
    <citation type="journal article" date="2016" name="Nat. Commun.">
        <title>Thousands of microbial genomes shed light on interconnected biogeochemical processes in an aquifer system.</title>
        <authorList>
            <person name="Anantharaman K."/>
            <person name="Brown C.T."/>
            <person name="Hug L.A."/>
            <person name="Sharon I."/>
            <person name="Castelle C.J."/>
            <person name="Probst A.J."/>
            <person name="Thomas B.C."/>
            <person name="Singh A."/>
            <person name="Wilkins M.J."/>
            <person name="Karaoz U."/>
            <person name="Brodie E.L."/>
            <person name="Williams K.H."/>
            <person name="Hubbard S.S."/>
            <person name="Banfield J.F."/>
        </authorList>
    </citation>
    <scope>NUCLEOTIDE SEQUENCE [LARGE SCALE GENOMIC DNA]</scope>
</reference>
<gene>
    <name evidence="1" type="ORF">A2863_01090</name>
</gene>
<name>A0A1F7Y138_9BACT</name>
<evidence type="ECO:0000313" key="2">
    <source>
        <dbReference type="Proteomes" id="UP000178750"/>
    </source>
</evidence>
<sequence length="79" mass="9365">MLTQKDLDEVEKIVDERIEDKTRNLPTKDEFFGKMDEVMGELKLIREETSVLSGLHEKVNDHEERIEKIEKKLRIQPSI</sequence>
<dbReference type="EMBL" id="MGGF01000049">
    <property type="protein sequence ID" value="OGM21014.1"/>
    <property type="molecule type" value="Genomic_DNA"/>
</dbReference>
<organism evidence="1 2">
    <name type="scientific">Candidatus Woesebacteria bacterium RIFCSPHIGHO2_01_FULL_38_9b</name>
    <dbReference type="NCBI Taxonomy" id="1802493"/>
    <lineage>
        <taxon>Bacteria</taxon>
        <taxon>Candidatus Woeseibacteriota</taxon>
    </lineage>
</organism>
<evidence type="ECO:0000313" key="1">
    <source>
        <dbReference type="EMBL" id="OGM21014.1"/>
    </source>
</evidence>